<name>A0A6P2BQQ9_9ACTN</name>
<feature type="transmembrane region" description="Helical" evidence="1">
    <location>
        <begin position="513"/>
        <end position="534"/>
    </location>
</feature>
<dbReference type="Gene3D" id="2.60.120.200">
    <property type="match status" value="1"/>
</dbReference>
<evidence type="ECO:0000256" key="1">
    <source>
        <dbReference type="SAM" id="Phobius"/>
    </source>
</evidence>
<feature type="transmembrane region" description="Helical" evidence="1">
    <location>
        <begin position="372"/>
        <end position="398"/>
    </location>
</feature>
<evidence type="ECO:0000313" key="3">
    <source>
        <dbReference type="Proteomes" id="UP000460272"/>
    </source>
</evidence>
<dbReference type="AlphaFoldDB" id="A0A6P2BQQ9"/>
<feature type="transmembrane region" description="Helical" evidence="1">
    <location>
        <begin position="330"/>
        <end position="351"/>
    </location>
</feature>
<evidence type="ECO:0000313" key="2">
    <source>
        <dbReference type="EMBL" id="TVZ00781.1"/>
    </source>
</evidence>
<dbReference type="RefSeq" id="WP_145860516.1">
    <property type="nucleotide sequence ID" value="NZ_RPFW01000008.1"/>
</dbReference>
<sequence length="539" mass="54791">MTTIAPYRSPASAGRDGFGHALRAEWTKFRTVRGWVIGALVAVLATAGLGILASSGGQSSCQGVGTAGQQGSGSCQQGISFTLGPNGEPVSDSFYFVGQPFTGDGSITARVSSLTGHVSSRDVPVSSDGSGTVPGVEEWAKAGLIIKENLTQGSAYAAIMVAGGHGVRMQWNYTGDTAGMTGTVGPANPRWLRLTRSGDVITGYDSADGARWSRVGSVTLSGLSSTVRVGPFAASPDSRHTGEGFGGGTSSGGGPTWDTAVFDHLAVADGWTAGPWTGHYVGFPEIAGVVGYHQTGGTSPTFTLTGEGDIAPIPAGHGGQADPAVTVSDYLVGTFAGLIAIVVVAALFVTAEYRRGLIRLTLAATPSRGRVLAAKSVVVAAVGFVAGLLGAGVAVLAGEAITRARGYYAFPVSGMAEARVIVGTGILTAMFAVLALAIGTIVRRSAATIAVAVVVIVLPYFLSVFAAVPLAAGDWLLRILPAAGFALQQPYPAYGQVSMFYAPFSGYFPLSPLAGLGVLAAWTAAALALAAYLLRRRDA</sequence>
<accession>A0A6P2BQQ9</accession>
<reference evidence="2 3" key="1">
    <citation type="submission" date="2018-11" db="EMBL/GenBank/DDBJ databases">
        <title>Trebonia kvetii gen.nov., sp.nov., a novel acidophilic actinobacterium, and proposal of the new actinobacterial family Treboniaceae fam. nov.</title>
        <authorList>
            <person name="Rapoport D."/>
            <person name="Sagova-Mareckova M."/>
            <person name="Sedlacek I."/>
            <person name="Provaznik J."/>
            <person name="Kralova S."/>
            <person name="Pavlinic D."/>
            <person name="Benes V."/>
            <person name="Kopecky J."/>
        </authorList>
    </citation>
    <scope>NUCLEOTIDE SEQUENCE [LARGE SCALE GENOMIC DNA]</scope>
    <source>
        <strain evidence="2 3">15Tr583</strain>
    </source>
</reference>
<feature type="transmembrane region" description="Helical" evidence="1">
    <location>
        <begin position="32"/>
        <end position="53"/>
    </location>
</feature>
<keyword evidence="3" id="KW-1185">Reference proteome</keyword>
<keyword evidence="1" id="KW-0472">Membrane</keyword>
<feature type="transmembrane region" description="Helical" evidence="1">
    <location>
        <begin position="418"/>
        <end position="442"/>
    </location>
</feature>
<dbReference type="Pfam" id="PF12679">
    <property type="entry name" value="ABC2_membrane_2"/>
    <property type="match status" value="1"/>
</dbReference>
<evidence type="ECO:0008006" key="4">
    <source>
        <dbReference type="Google" id="ProtNLM"/>
    </source>
</evidence>
<keyword evidence="1" id="KW-0812">Transmembrane</keyword>
<dbReference type="PANTHER" id="PTHR37305:SF1">
    <property type="entry name" value="MEMBRANE PROTEIN"/>
    <property type="match status" value="1"/>
</dbReference>
<dbReference type="OrthoDB" id="185815at2"/>
<protein>
    <recommendedName>
        <fullName evidence="4">ABC transporter permease</fullName>
    </recommendedName>
</protein>
<feature type="transmembrane region" description="Helical" evidence="1">
    <location>
        <begin position="449"/>
        <end position="472"/>
    </location>
</feature>
<comment type="caution">
    <text evidence="2">The sequence shown here is derived from an EMBL/GenBank/DDBJ whole genome shotgun (WGS) entry which is preliminary data.</text>
</comment>
<dbReference type="EMBL" id="RPFW01000008">
    <property type="protein sequence ID" value="TVZ00781.1"/>
    <property type="molecule type" value="Genomic_DNA"/>
</dbReference>
<dbReference type="GO" id="GO:0005886">
    <property type="term" value="C:plasma membrane"/>
    <property type="evidence" value="ECO:0007669"/>
    <property type="project" value="UniProtKB-SubCell"/>
</dbReference>
<gene>
    <name evidence="2" type="ORF">EAS64_36110</name>
</gene>
<dbReference type="Proteomes" id="UP000460272">
    <property type="component" value="Unassembled WGS sequence"/>
</dbReference>
<proteinExistence type="predicted"/>
<dbReference type="PANTHER" id="PTHR37305">
    <property type="entry name" value="INTEGRAL MEMBRANE PROTEIN-RELATED"/>
    <property type="match status" value="1"/>
</dbReference>
<dbReference type="GO" id="GO:0140359">
    <property type="term" value="F:ABC-type transporter activity"/>
    <property type="evidence" value="ECO:0007669"/>
    <property type="project" value="InterPro"/>
</dbReference>
<keyword evidence="1" id="KW-1133">Transmembrane helix</keyword>
<organism evidence="2 3">
    <name type="scientific">Trebonia kvetii</name>
    <dbReference type="NCBI Taxonomy" id="2480626"/>
    <lineage>
        <taxon>Bacteria</taxon>
        <taxon>Bacillati</taxon>
        <taxon>Actinomycetota</taxon>
        <taxon>Actinomycetes</taxon>
        <taxon>Streptosporangiales</taxon>
        <taxon>Treboniaceae</taxon>
        <taxon>Trebonia</taxon>
    </lineage>
</organism>